<dbReference type="HOGENOM" id="CLU_1072517_0_0_9"/>
<keyword evidence="2" id="KW-0731">Sigma factor</keyword>
<evidence type="ECO:0000313" key="5">
    <source>
        <dbReference type="EMBL" id="AFM41493.1"/>
    </source>
</evidence>
<dbReference type="STRING" id="646529.Desaci_2553"/>
<sequence length="259" mass="28768">MEYQIKKAQKGDKEAFVQAITLYLPVMYKVARTRLSSEEDIGDAIQESILSAFKNLQSLKNPSVFHTWLMRILINQCNGIGTKITKVTVDKSRLALSIKVKFRDVKAIKKTSNIHLDLLITDGKGTVISGEGYVNQSIGGYEENTDISNLNNGVLEYNVLLSSLDASIPQMLPTGFAIKFLVNSVDPITIETIKTQFIDSSGKTYQNSGAMSVERTEDNKSLVSMVFEVSQFDKIDSFKLLVKCLGEKEGIVTLVKDVR</sequence>
<accession>I4D6R9</accession>
<name>I4D6R9_DESAJ</name>
<reference evidence="5 6" key="1">
    <citation type="journal article" date="2012" name="J. Bacteriol.">
        <title>Complete genome sequences of Desulfosporosinus orientis DSM765T, Desulfosporosinus youngiae DSM17734T, Desulfosporosinus meridiei DSM13257T, and Desulfosporosinus acidiphilus DSM22704T.</title>
        <authorList>
            <person name="Pester M."/>
            <person name="Brambilla E."/>
            <person name="Alazard D."/>
            <person name="Rattei T."/>
            <person name="Weinmaier T."/>
            <person name="Han J."/>
            <person name="Lucas S."/>
            <person name="Lapidus A."/>
            <person name="Cheng J.F."/>
            <person name="Goodwin L."/>
            <person name="Pitluck S."/>
            <person name="Peters L."/>
            <person name="Ovchinnikova G."/>
            <person name="Teshima H."/>
            <person name="Detter J.C."/>
            <person name="Han C.S."/>
            <person name="Tapia R."/>
            <person name="Land M.L."/>
            <person name="Hauser L."/>
            <person name="Kyrpides N.C."/>
            <person name="Ivanova N.N."/>
            <person name="Pagani I."/>
            <person name="Huntmann M."/>
            <person name="Wei C.L."/>
            <person name="Davenport K.W."/>
            <person name="Daligault H."/>
            <person name="Chain P.S."/>
            <person name="Chen A."/>
            <person name="Mavromatis K."/>
            <person name="Markowitz V."/>
            <person name="Szeto E."/>
            <person name="Mikhailova N."/>
            <person name="Pati A."/>
            <person name="Wagner M."/>
            <person name="Woyke T."/>
            <person name="Ollivier B."/>
            <person name="Klenk H.P."/>
            <person name="Spring S."/>
            <person name="Loy A."/>
        </authorList>
    </citation>
    <scope>NUCLEOTIDE SEQUENCE [LARGE SCALE GENOMIC DNA]</scope>
    <source>
        <strain evidence="6">DSM 22704 / JCM 16185 / SJ4</strain>
    </source>
</reference>
<dbReference type="PANTHER" id="PTHR43133">
    <property type="entry name" value="RNA POLYMERASE ECF-TYPE SIGMA FACTO"/>
    <property type="match status" value="1"/>
</dbReference>
<dbReference type="Proteomes" id="UP000002892">
    <property type="component" value="Chromosome"/>
</dbReference>
<keyword evidence="6" id="KW-1185">Reference proteome</keyword>
<dbReference type="KEGG" id="dai:Desaci_2553"/>
<dbReference type="GO" id="GO:0006352">
    <property type="term" value="P:DNA-templated transcription initiation"/>
    <property type="evidence" value="ECO:0007669"/>
    <property type="project" value="InterPro"/>
</dbReference>
<dbReference type="eggNOG" id="COG1595">
    <property type="taxonomic scope" value="Bacteria"/>
</dbReference>
<keyword evidence="3" id="KW-0804">Transcription</keyword>
<dbReference type="Pfam" id="PF04542">
    <property type="entry name" value="Sigma70_r2"/>
    <property type="match status" value="1"/>
</dbReference>
<dbReference type="RefSeq" id="WP_014827491.1">
    <property type="nucleotide sequence ID" value="NC_018068.1"/>
</dbReference>
<gene>
    <name evidence="5" type="ordered locus">Desaci_2553</name>
</gene>
<dbReference type="Gene3D" id="1.10.1740.10">
    <property type="match status" value="1"/>
</dbReference>
<dbReference type="InterPro" id="IPR007627">
    <property type="entry name" value="RNA_pol_sigma70_r2"/>
</dbReference>
<dbReference type="SUPFAM" id="SSF88946">
    <property type="entry name" value="Sigma2 domain of RNA polymerase sigma factors"/>
    <property type="match status" value="1"/>
</dbReference>
<evidence type="ECO:0000256" key="1">
    <source>
        <dbReference type="ARBA" id="ARBA00023015"/>
    </source>
</evidence>
<keyword evidence="1" id="KW-0805">Transcription regulation</keyword>
<dbReference type="GO" id="GO:0016987">
    <property type="term" value="F:sigma factor activity"/>
    <property type="evidence" value="ECO:0007669"/>
    <property type="project" value="UniProtKB-KW"/>
</dbReference>
<evidence type="ECO:0000256" key="2">
    <source>
        <dbReference type="ARBA" id="ARBA00023082"/>
    </source>
</evidence>
<dbReference type="InterPro" id="IPR013325">
    <property type="entry name" value="RNA_pol_sigma_r2"/>
</dbReference>
<dbReference type="PANTHER" id="PTHR43133:SF51">
    <property type="entry name" value="RNA POLYMERASE SIGMA FACTOR"/>
    <property type="match status" value="1"/>
</dbReference>
<organism evidence="5 6">
    <name type="scientific">Desulfosporosinus acidiphilus (strain DSM 22704 / JCM 16185 / SJ4)</name>
    <dbReference type="NCBI Taxonomy" id="646529"/>
    <lineage>
        <taxon>Bacteria</taxon>
        <taxon>Bacillati</taxon>
        <taxon>Bacillota</taxon>
        <taxon>Clostridia</taxon>
        <taxon>Eubacteriales</taxon>
        <taxon>Desulfitobacteriaceae</taxon>
        <taxon>Desulfosporosinus</taxon>
    </lineage>
</organism>
<evidence type="ECO:0000259" key="4">
    <source>
        <dbReference type="Pfam" id="PF04542"/>
    </source>
</evidence>
<evidence type="ECO:0000256" key="3">
    <source>
        <dbReference type="ARBA" id="ARBA00023163"/>
    </source>
</evidence>
<protein>
    <submittedName>
        <fullName evidence="5">DNA-directed RNA polymerase specialized sigma subunit, sigma24</fullName>
    </submittedName>
</protein>
<proteinExistence type="predicted"/>
<feature type="domain" description="RNA polymerase sigma-70 region 2" evidence="4">
    <location>
        <begin position="20"/>
        <end position="77"/>
    </location>
</feature>
<dbReference type="InterPro" id="IPR039425">
    <property type="entry name" value="RNA_pol_sigma-70-like"/>
</dbReference>
<evidence type="ECO:0000313" key="6">
    <source>
        <dbReference type="Proteomes" id="UP000002892"/>
    </source>
</evidence>
<keyword evidence="5" id="KW-0240">DNA-directed RNA polymerase</keyword>
<dbReference type="EMBL" id="CP003639">
    <property type="protein sequence ID" value="AFM41493.1"/>
    <property type="molecule type" value="Genomic_DNA"/>
</dbReference>
<dbReference type="GO" id="GO:0000428">
    <property type="term" value="C:DNA-directed RNA polymerase complex"/>
    <property type="evidence" value="ECO:0007669"/>
    <property type="project" value="UniProtKB-KW"/>
</dbReference>
<dbReference type="AlphaFoldDB" id="I4D6R9"/>